<sequence>MTLRLLGAAVAVAAIAAPALAAGPLTMTTRMMVEKRSAAADGTTRTTLVPAVRVAPGDRITVVLAYRNTGPAPIGNVVLANPVPRNVAYRAVAPGTPAPDVSVDGKTYGSLADLRVRTPDGATRAAGADDVTHVRWRLSSPIAAGQGGELAFQAVLK</sequence>
<keyword evidence="3" id="KW-1185">Reference proteome</keyword>
<gene>
    <name evidence="2" type="ORF">M9979_04230</name>
</gene>
<dbReference type="EMBL" id="JAMLDY010000004">
    <property type="protein sequence ID" value="MCP3734083.1"/>
    <property type="molecule type" value="Genomic_DNA"/>
</dbReference>
<dbReference type="AlphaFoldDB" id="A0A9X2KSR5"/>
<feature type="signal peptide" evidence="1">
    <location>
        <begin position="1"/>
        <end position="21"/>
    </location>
</feature>
<evidence type="ECO:0000313" key="3">
    <source>
        <dbReference type="Proteomes" id="UP001139486"/>
    </source>
</evidence>
<comment type="caution">
    <text evidence="2">The sequence shown here is derived from an EMBL/GenBank/DDBJ whole genome shotgun (WGS) entry which is preliminary data.</text>
</comment>
<accession>A0A9X2KSR5</accession>
<organism evidence="2 3">
    <name type="scientific">Sphingomonas liriopis</name>
    <dbReference type="NCBI Taxonomy" id="2949094"/>
    <lineage>
        <taxon>Bacteria</taxon>
        <taxon>Pseudomonadati</taxon>
        <taxon>Pseudomonadota</taxon>
        <taxon>Alphaproteobacteria</taxon>
        <taxon>Sphingomonadales</taxon>
        <taxon>Sphingomonadaceae</taxon>
        <taxon>Sphingomonas</taxon>
    </lineage>
</organism>
<name>A0A9X2KSR5_9SPHN</name>
<evidence type="ECO:0000256" key="1">
    <source>
        <dbReference type="SAM" id="SignalP"/>
    </source>
</evidence>
<evidence type="ECO:0008006" key="4">
    <source>
        <dbReference type="Google" id="ProtNLM"/>
    </source>
</evidence>
<reference evidence="2" key="1">
    <citation type="submission" date="2022-05" db="EMBL/GenBank/DDBJ databases">
        <title>Sphingomonas sp. strain RP10 Genome sequencing and assembly.</title>
        <authorList>
            <person name="Kim I."/>
        </authorList>
    </citation>
    <scope>NUCLEOTIDE SEQUENCE</scope>
    <source>
        <strain evidence="2">RP10</strain>
    </source>
</reference>
<feature type="chain" id="PRO_5040826359" description="DUF11 domain-containing protein" evidence="1">
    <location>
        <begin position="22"/>
        <end position="157"/>
    </location>
</feature>
<protein>
    <recommendedName>
        <fullName evidence="4">DUF11 domain-containing protein</fullName>
    </recommendedName>
</protein>
<evidence type="ECO:0000313" key="2">
    <source>
        <dbReference type="EMBL" id="MCP3734083.1"/>
    </source>
</evidence>
<dbReference type="RefSeq" id="WP_254288089.1">
    <property type="nucleotide sequence ID" value="NZ_JAMLDY010000004.1"/>
</dbReference>
<dbReference type="Proteomes" id="UP001139486">
    <property type="component" value="Unassembled WGS sequence"/>
</dbReference>
<keyword evidence="1" id="KW-0732">Signal</keyword>
<proteinExistence type="predicted"/>